<keyword evidence="3" id="KW-1003">Cell membrane</keyword>
<dbReference type="GeneID" id="109462787"/>
<proteinExistence type="predicted"/>
<keyword evidence="5 8" id="KW-1133">Transmembrane helix</keyword>
<gene>
    <name evidence="10" type="primary">LOC109462787</name>
</gene>
<organism evidence="9 10">
    <name type="scientific">Branchiostoma belcheri</name>
    <name type="common">Amphioxus</name>
    <dbReference type="NCBI Taxonomy" id="7741"/>
    <lineage>
        <taxon>Eukaryota</taxon>
        <taxon>Metazoa</taxon>
        <taxon>Chordata</taxon>
        <taxon>Cephalochordata</taxon>
        <taxon>Leptocardii</taxon>
        <taxon>Amphioxiformes</taxon>
        <taxon>Branchiostomatidae</taxon>
        <taxon>Branchiostoma</taxon>
    </lineage>
</organism>
<feature type="transmembrane region" description="Helical" evidence="8">
    <location>
        <begin position="415"/>
        <end position="438"/>
    </location>
</feature>
<protein>
    <submittedName>
        <fullName evidence="10">Stimulated by retinoic acid gene 6 protein-like</fullName>
    </submittedName>
</protein>
<keyword evidence="2" id="KW-0813">Transport</keyword>
<reference evidence="10" key="1">
    <citation type="submission" date="2025-08" db="UniProtKB">
        <authorList>
            <consortium name="RefSeq"/>
        </authorList>
    </citation>
    <scope>IDENTIFICATION</scope>
    <source>
        <tissue evidence="10">Gonad</tissue>
    </source>
</reference>
<accession>A0A6P4XEH7</accession>
<evidence type="ECO:0000256" key="2">
    <source>
        <dbReference type="ARBA" id="ARBA00022448"/>
    </source>
</evidence>
<comment type="subcellular location">
    <subcellularLocation>
        <location evidence="1">Cell membrane</location>
        <topology evidence="1">Multi-pass membrane protein</topology>
    </subcellularLocation>
</comment>
<keyword evidence="4 8" id="KW-0812">Transmembrane</keyword>
<evidence type="ECO:0000256" key="6">
    <source>
        <dbReference type="ARBA" id="ARBA00023136"/>
    </source>
</evidence>
<dbReference type="GO" id="GO:0005886">
    <property type="term" value="C:plasma membrane"/>
    <property type="evidence" value="ECO:0007669"/>
    <property type="project" value="UniProtKB-SubCell"/>
</dbReference>
<dbReference type="GO" id="GO:0071939">
    <property type="term" value="P:vitamin A import into cell"/>
    <property type="evidence" value="ECO:0007669"/>
    <property type="project" value="TreeGrafter"/>
</dbReference>
<feature type="transmembrane region" description="Helical" evidence="8">
    <location>
        <begin position="84"/>
        <end position="103"/>
    </location>
</feature>
<dbReference type="PANTHER" id="PTHR21444">
    <property type="entry name" value="COILED-COIL DOMAIN-CONTAINING PROTEIN 180"/>
    <property type="match status" value="1"/>
</dbReference>
<dbReference type="GO" id="GO:0034632">
    <property type="term" value="F:retinol transmembrane transporter activity"/>
    <property type="evidence" value="ECO:0007669"/>
    <property type="project" value="InterPro"/>
</dbReference>
<dbReference type="OrthoDB" id="2376984at2759"/>
<feature type="transmembrane region" description="Helical" evidence="8">
    <location>
        <begin position="123"/>
        <end position="147"/>
    </location>
</feature>
<keyword evidence="7" id="KW-0675">Receptor</keyword>
<feature type="transmembrane region" description="Helical" evidence="8">
    <location>
        <begin position="353"/>
        <end position="375"/>
    </location>
</feature>
<keyword evidence="6 8" id="KW-0472">Membrane</keyword>
<evidence type="ECO:0000313" key="10">
    <source>
        <dbReference type="RefSeq" id="XP_019614945.1"/>
    </source>
</evidence>
<dbReference type="Pfam" id="PF14752">
    <property type="entry name" value="RBP_receptor"/>
    <property type="match status" value="1"/>
</dbReference>
<evidence type="ECO:0000256" key="5">
    <source>
        <dbReference type="ARBA" id="ARBA00022989"/>
    </source>
</evidence>
<dbReference type="GO" id="GO:0038023">
    <property type="term" value="F:signaling receptor activity"/>
    <property type="evidence" value="ECO:0007669"/>
    <property type="project" value="InterPro"/>
</dbReference>
<evidence type="ECO:0000256" key="3">
    <source>
        <dbReference type="ARBA" id="ARBA00022475"/>
    </source>
</evidence>
<feature type="transmembrane region" description="Helical" evidence="8">
    <location>
        <begin position="199"/>
        <end position="221"/>
    </location>
</feature>
<feature type="transmembrane region" description="Helical" evidence="8">
    <location>
        <begin position="26"/>
        <end position="46"/>
    </location>
</feature>
<dbReference type="AlphaFoldDB" id="A0A6P4XEH7"/>
<evidence type="ECO:0000256" key="8">
    <source>
        <dbReference type="SAM" id="Phobius"/>
    </source>
</evidence>
<dbReference type="KEGG" id="bbel:109462787"/>
<dbReference type="PANTHER" id="PTHR21444:SF15">
    <property type="entry name" value="RECEPTOR FOR RETINOL UPTAKE STRA6"/>
    <property type="match status" value="1"/>
</dbReference>
<feature type="transmembrane region" description="Helical" evidence="8">
    <location>
        <begin position="159"/>
        <end position="179"/>
    </location>
</feature>
<evidence type="ECO:0000313" key="9">
    <source>
        <dbReference type="Proteomes" id="UP000515135"/>
    </source>
</evidence>
<name>A0A6P4XEH7_BRABE</name>
<dbReference type="RefSeq" id="XP_019614945.1">
    <property type="nucleotide sequence ID" value="XM_019759386.1"/>
</dbReference>
<evidence type="ECO:0000256" key="1">
    <source>
        <dbReference type="ARBA" id="ARBA00004651"/>
    </source>
</evidence>
<evidence type="ECO:0000256" key="4">
    <source>
        <dbReference type="ARBA" id="ARBA00022692"/>
    </source>
</evidence>
<evidence type="ECO:0000256" key="7">
    <source>
        <dbReference type="ARBA" id="ARBA00023170"/>
    </source>
</evidence>
<feature type="transmembrane region" description="Helical" evidence="8">
    <location>
        <begin position="450"/>
        <end position="473"/>
    </location>
</feature>
<sequence>MATVNGSNASNVANATTESCVLVDTFAFSHFSAAVAAVILVFLSLFEKRTNRRCCSGERDCTRGRPGLLVPVNFLTTGRDRWSYAYALGASTNMCLLLFFNAFQDQASGFYTTDETTGESSAWIDQLIALACAVEVGLCFFPFLACLKTRYRLIGAPIGLGYSLVWLAVTVVDAVQCIGEASSWDSRSTLSTSAPYMGLLWSLPVMVCLFILVVKFAVLMVRSLRAWCKEGCGSLVDKESEKIAQDFDFLYVKTLLMKKEEEEKLPWYRRCCRRRPDDGFRFSARMTTTVVVSLLCLYEFSVAEIQAVSIGLEVLIRVYRNVSQNFLEINGQVVIGANTTSVDEVLFVAQVSWIVSGVTAFLIHIGYVFIIMGAYRKHIRLLYRGDRSWMPANYQPSTAVTITASMKYSGGQIAFILWGFIIQQMTFLLICAAVYICILFPDLLLRLLEYFGPMTAVSLTTLLLQRILATVVFSQSKINKKDKDRPLAIDNRRLYHITSYFLFFFNLMVGFFSSVWRLLLGGFMGAMLQARIDHSVLMRIIENWDTGFKSYLGMLRIEVAHTHPVLLVFIQHLVDSINAKSDAKKVDEVKMSMQSLESGKQDIKPRKSELSSARFKWLVLYTIFRNPGIINSRRKILDMEESEKNAAYEFLVERILASKANTAPEDTAKSYIVDTKSTHTSRTSLGKSTQSLIKVD</sequence>
<feature type="transmembrane region" description="Helical" evidence="8">
    <location>
        <begin position="494"/>
        <end position="519"/>
    </location>
</feature>
<dbReference type="Proteomes" id="UP000515135">
    <property type="component" value="Unplaced"/>
</dbReference>
<keyword evidence="9" id="KW-1185">Reference proteome</keyword>
<dbReference type="InterPro" id="IPR026612">
    <property type="entry name" value="STRA6-like"/>
</dbReference>